<evidence type="ECO:0000313" key="1">
    <source>
        <dbReference type="EMBL" id="MBX0302321.1"/>
    </source>
</evidence>
<gene>
    <name evidence="1" type="ORF">EGD98_01415</name>
</gene>
<accession>A0A8J8C6I1</accession>
<dbReference type="AlphaFoldDB" id="A0A8J8C6I1"/>
<dbReference type="EMBL" id="RKLQ01000001">
    <property type="protein sequence ID" value="MBX0302321.1"/>
    <property type="molecule type" value="Genomic_DNA"/>
</dbReference>
<name>A0A8J8C6I1_9EURY</name>
<keyword evidence="2" id="KW-1185">Reference proteome</keyword>
<reference evidence="1" key="1">
    <citation type="submission" date="2021-06" db="EMBL/GenBank/DDBJ databases">
        <title>Halomicroarcula sp. F24A a new haloarchaeum isolated from saline soil.</title>
        <authorList>
            <person name="Duran-Viseras A."/>
            <person name="Sanchez-Porro C."/>
            <person name="Ventosa A."/>
        </authorList>
    </citation>
    <scope>NUCLEOTIDE SEQUENCE</scope>
    <source>
        <strain evidence="1">F24A</strain>
    </source>
</reference>
<dbReference type="RefSeq" id="WP_220586561.1">
    <property type="nucleotide sequence ID" value="NZ_RKLQ01000001.1"/>
</dbReference>
<proteinExistence type="predicted"/>
<protein>
    <submittedName>
        <fullName evidence="1">Uncharacterized protein</fullName>
    </submittedName>
</protein>
<evidence type="ECO:0000313" key="2">
    <source>
        <dbReference type="Proteomes" id="UP000783863"/>
    </source>
</evidence>
<organism evidence="1 2">
    <name type="scientific">Haloarcula salinisoli</name>
    <dbReference type="NCBI Taxonomy" id="2487746"/>
    <lineage>
        <taxon>Archaea</taxon>
        <taxon>Methanobacteriati</taxon>
        <taxon>Methanobacteriota</taxon>
        <taxon>Stenosarchaea group</taxon>
        <taxon>Halobacteria</taxon>
        <taxon>Halobacteriales</taxon>
        <taxon>Haloarculaceae</taxon>
        <taxon>Haloarcula</taxon>
    </lineage>
</organism>
<comment type="caution">
    <text evidence="1">The sequence shown here is derived from an EMBL/GenBank/DDBJ whole genome shotgun (WGS) entry which is preliminary data.</text>
</comment>
<sequence length="67" mass="7894">MARHDYDLPADYETRIAEGTMSDWYTQERAKRQALQQDTNFEREFLGLRDSIERLVAAASETVKIER</sequence>
<dbReference type="Proteomes" id="UP000783863">
    <property type="component" value="Unassembled WGS sequence"/>
</dbReference>